<evidence type="ECO:0000256" key="7">
    <source>
        <dbReference type="ARBA" id="ARBA00022842"/>
    </source>
</evidence>
<dbReference type="AlphaFoldDB" id="A0A1G9KQH1"/>
<keyword evidence="2 8" id="KW-0808">Transferase</keyword>
<dbReference type="GO" id="GO:0006799">
    <property type="term" value="P:polyphosphate biosynthetic process"/>
    <property type="evidence" value="ECO:0007669"/>
    <property type="project" value="UniProtKB-UniRule"/>
</dbReference>
<dbReference type="Pfam" id="PF13089">
    <property type="entry name" value="PP_kinase_N"/>
    <property type="match status" value="1"/>
</dbReference>
<feature type="domain" description="Polyphosphate kinase N-terminal" evidence="11">
    <location>
        <begin position="13"/>
        <end position="119"/>
    </location>
</feature>
<dbReference type="PIRSF" id="PIRSF015589">
    <property type="entry name" value="PP_kinase"/>
    <property type="match status" value="1"/>
</dbReference>
<comment type="cofactor">
    <cofactor evidence="8">
        <name>Mg(2+)</name>
        <dbReference type="ChEBI" id="CHEBI:18420"/>
    </cofactor>
</comment>
<dbReference type="EMBL" id="FNHE01000001">
    <property type="protein sequence ID" value="SDL51844.1"/>
    <property type="molecule type" value="Genomic_DNA"/>
</dbReference>
<feature type="domain" description="Polyphosphate kinase middle" evidence="10">
    <location>
        <begin position="128"/>
        <end position="306"/>
    </location>
</feature>
<evidence type="ECO:0000256" key="9">
    <source>
        <dbReference type="RuleBase" id="RU003800"/>
    </source>
</evidence>
<comment type="similarity">
    <text evidence="8 9">Belongs to the polyphosphate kinase 1 (PPK1) family.</text>
</comment>
<comment type="PTM">
    <text evidence="8 9">An intermediate of this reaction is the autophosphorylated ppk in which a phosphate is covalently linked to a histidine residue through a N-P bond.</text>
</comment>
<evidence type="ECO:0000256" key="4">
    <source>
        <dbReference type="ARBA" id="ARBA00022741"/>
    </source>
</evidence>
<evidence type="ECO:0000256" key="8">
    <source>
        <dbReference type="HAMAP-Rule" id="MF_00347"/>
    </source>
</evidence>
<dbReference type="NCBIfam" id="NF003918">
    <property type="entry name" value="PRK05443.1-2"/>
    <property type="match status" value="1"/>
</dbReference>
<dbReference type="CDD" id="cd09168">
    <property type="entry name" value="PLDc_PaPPK1_C2_like"/>
    <property type="match status" value="1"/>
</dbReference>
<dbReference type="RefSeq" id="WP_091212488.1">
    <property type="nucleotide sequence ID" value="NZ_FNHE01000001.1"/>
</dbReference>
<dbReference type="Pfam" id="PF02503">
    <property type="entry name" value="PP_kinase"/>
    <property type="match status" value="1"/>
</dbReference>
<dbReference type="InterPro" id="IPR041108">
    <property type="entry name" value="PP_kinase_C_1"/>
</dbReference>
<evidence type="ECO:0000259" key="10">
    <source>
        <dbReference type="Pfam" id="PF02503"/>
    </source>
</evidence>
<dbReference type="PANTHER" id="PTHR30218">
    <property type="entry name" value="POLYPHOSPHATE KINASE"/>
    <property type="match status" value="1"/>
</dbReference>
<dbReference type="Pfam" id="PF13090">
    <property type="entry name" value="PP_kinase_C"/>
    <property type="match status" value="1"/>
</dbReference>
<keyword evidence="4 8" id="KW-0547">Nucleotide-binding</keyword>
<proteinExistence type="inferred from homology"/>
<evidence type="ECO:0000259" key="13">
    <source>
        <dbReference type="Pfam" id="PF17941"/>
    </source>
</evidence>
<gene>
    <name evidence="8" type="primary">ppk</name>
    <name evidence="14" type="ORF">SAMN05660642_00110</name>
</gene>
<dbReference type="GO" id="GO:0005524">
    <property type="term" value="F:ATP binding"/>
    <property type="evidence" value="ECO:0007669"/>
    <property type="project" value="UniProtKB-KW"/>
</dbReference>
<dbReference type="FunFam" id="3.30.870.10:FF:000001">
    <property type="entry name" value="Polyphosphate kinase"/>
    <property type="match status" value="1"/>
</dbReference>
<dbReference type="Pfam" id="PF17941">
    <property type="entry name" value="PP_kinase_C_1"/>
    <property type="match status" value="1"/>
</dbReference>
<evidence type="ECO:0000256" key="5">
    <source>
        <dbReference type="ARBA" id="ARBA00022777"/>
    </source>
</evidence>
<evidence type="ECO:0000256" key="2">
    <source>
        <dbReference type="ARBA" id="ARBA00022679"/>
    </source>
</evidence>
<comment type="catalytic activity">
    <reaction evidence="8 9">
        <text>[phosphate](n) + ATP = [phosphate](n+1) + ADP</text>
        <dbReference type="Rhea" id="RHEA:19573"/>
        <dbReference type="Rhea" id="RHEA-COMP:9859"/>
        <dbReference type="Rhea" id="RHEA-COMP:14280"/>
        <dbReference type="ChEBI" id="CHEBI:16838"/>
        <dbReference type="ChEBI" id="CHEBI:30616"/>
        <dbReference type="ChEBI" id="CHEBI:456216"/>
        <dbReference type="EC" id="2.7.4.1"/>
    </reaction>
</comment>
<dbReference type="Proteomes" id="UP000198680">
    <property type="component" value="Unassembled WGS sequence"/>
</dbReference>
<dbReference type="InterPro" id="IPR025200">
    <property type="entry name" value="PPK_C_dom2"/>
</dbReference>
<feature type="domain" description="Polyphosphate kinase C-terminal" evidence="12">
    <location>
        <begin position="508"/>
        <end position="670"/>
    </location>
</feature>
<dbReference type="GO" id="GO:0008976">
    <property type="term" value="F:polyphosphate kinase activity"/>
    <property type="evidence" value="ECO:0007669"/>
    <property type="project" value="UniProtKB-UniRule"/>
</dbReference>
<keyword evidence="1 8" id="KW-0597">Phosphoprotein</keyword>
<keyword evidence="5 8" id="KW-0418">Kinase</keyword>
<dbReference type="SUPFAM" id="SSF56024">
    <property type="entry name" value="Phospholipase D/nuclease"/>
    <property type="match status" value="2"/>
</dbReference>
<accession>A0A1G9KQH1</accession>
<evidence type="ECO:0000313" key="15">
    <source>
        <dbReference type="Proteomes" id="UP000198680"/>
    </source>
</evidence>
<protein>
    <recommendedName>
        <fullName evidence="8 9">Polyphosphate kinase</fullName>
        <ecNumber evidence="8 9">2.7.4.1</ecNumber>
    </recommendedName>
    <alternativeName>
        <fullName evidence="8">ATP-polyphosphate phosphotransferase</fullName>
    </alternativeName>
    <alternativeName>
        <fullName evidence="8">Polyphosphoric acid kinase</fullName>
    </alternativeName>
</protein>
<dbReference type="GO" id="GO:0046872">
    <property type="term" value="F:metal ion binding"/>
    <property type="evidence" value="ECO:0007669"/>
    <property type="project" value="UniProtKB-KW"/>
</dbReference>
<evidence type="ECO:0000256" key="1">
    <source>
        <dbReference type="ARBA" id="ARBA00022553"/>
    </source>
</evidence>
<reference evidence="15" key="1">
    <citation type="submission" date="2016-10" db="EMBL/GenBank/DDBJ databases">
        <authorList>
            <person name="Varghese N."/>
            <person name="Submissions S."/>
        </authorList>
    </citation>
    <scope>NUCLEOTIDE SEQUENCE [LARGE SCALE GENOMIC DNA]</scope>
    <source>
        <strain evidence="15">DSM 45419</strain>
    </source>
</reference>
<name>A0A1G9KQH1_9ACTN</name>
<feature type="active site" description="Phosphohistidine intermediate" evidence="8">
    <location>
        <position position="440"/>
    </location>
</feature>
<evidence type="ECO:0000259" key="11">
    <source>
        <dbReference type="Pfam" id="PF13089"/>
    </source>
</evidence>
<dbReference type="InterPro" id="IPR036832">
    <property type="entry name" value="PPK_N_dom_sf"/>
</dbReference>
<dbReference type="GO" id="GO:0009358">
    <property type="term" value="C:polyphosphate kinase complex"/>
    <property type="evidence" value="ECO:0007669"/>
    <property type="project" value="InterPro"/>
</dbReference>
<evidence type="ECO:0000313" key="14">
    <source>
        <dbReference type="EMBL" id="SDL51844.1"/>
    </source>
</evidence>
<keyword evidence="6 8" id="KW-0067">ATP-binding</keyword>
<dbReference type="InterPro" id="IPR024953">
    <property type="entry name" value="PP_kinase_middle"/>
</dbReference>
<dbReference type="HAMAP" id="MF_00347">
    <property type="entry name" value="Polyphosphate_kinase"/>
    <property type="match status" value="1"/>
</dbReference>
<dbReference type="InterPro" id="IPR025198">
    <property type="entry name" value="PPK_N_dom"/>
</dbReference>
<keyword evidence="15" id="KW-1185">Reference proteome</keyword>
<dbReference type="STRING" id="1137991.SAMN05660642_00110"/>
<evidence type="ECO:0000259" key="12">
    <source>
        <dbReference type="Pfam" id="PF13090"/>
    </source>
</evidence>
<feature type="binding site" evidence="8">
    <location>
        <position position="597"/>
    </location>
    <ligand>
        <name>ATP</name>
        <dbReference type="ChEBI" id="CHEBI:30616"/>
    </ligand>
</feature>
<feature type="domain" description="Polyphosphate kinase C-terminal" evidence="13">
    <location>
        <begin position="335"/>
        <end position="501"/>
    </location>
</feature>
<dbReference type="NCBIfam" id="NF003921">
    <property type="entry name" value="PRK05443.2-2"/>
    <property type="match status" value="1"/>
</dbReference>
<dbReference type="SUPFAM" id="SSF140356">
    <property type="entry name" value="PPK N-terminal domain-like"/>
    <property type="match status" value="1"/>
</dbReference>
<dbReference type="Gene3D" id="1.20.58.310">
    <property type="entry name" value="Polyphosphate kinase N-terminal domain"/>
    <property type="match status" value="1"/>
</dbReference>
<dbReference type="InterPro" id="IPR003414">
    <property type="entry name" value="PP_kinase"/>
</dbReference>
<evidence type="ECO:0000256" key="6">
    <source>
        <dbReference type="ARBA" id="ARBA00022840"/>
    </source>
</evidence>
<feature type="binding site" evidence="8">
    <location>
        <position position="410"/>
    </location>
    <ligand>
        <name>Mg(2+)</name>
        <dbReference type="ChEBI" id="CHEBI:18420"/>
    </ligand>
</feature>
<dbReference type="Gene3D" id="3.30.870.10">
    <property type="entry name" value="Endonuclease Chain A"/>
    <property type="match status" value="2"/>
</dbReference>
<dbReference type="PANTHER" id="PTHR30218:SF0">
    <property type="entry name" value="POLYPHOSPHATE KINASE"/>
    <property type="match status" value="1"/>
</dbReference>
<feature type="binding site" evidence="8">
    <location>
        <position position="473"/>
    </location>
    <ligand>
        <name>ATP</name>
        <dbReference type="ChEBI" id="CHEBI:30616"/>
    </ligand>
</feature>
<comment type="function">
    <text evidence="8 9">Catalyzes the reversible transfer of the terminal phosphate of ATP to form a long-chain polyphosphate (polyP).</text>
</comment>
<feature type="binding site" evidence="8">
    <location>
        <position position="51"/>
    </location>
    <ligand>
        <name>ATP</name>
        <dbReference type="ChEBI" id="CHEBI:30616"/>
    </ligand>
</feature>
<dbReference type="EC" id="2.7.4.1" evidence="8 9"/>
<dbReference type="SUPFAM" id="SSF143724">
    <property type="entry name" value="PHP14-like"/>
    <property type="match status" value="1"/>
</dbReference>
<evidence type="ECO:0000256" key="3">
    <source>
        <dbReference type="ARBA" id="ARBA00022723"/>
    </source>
</evidence>
<feature type="binding site" evidence="8">
    <location>
        <position position="380"/>
    </location>
    <ligand>
        <name>Mg(2+)</name>
        <dbReference type="ChEBI" id="CHEBI:18420"/>
    </ligand>
</feature>
<organism evidence="14 15">
    <name type="scientific">Geodermatophilus siccatus</name>
    <dbReference type="NCBI Taxonomy" id="1137991"/>
    <lineage>
        <taxon>Bacteria</taxon>
        <taxon>Bacillati</taxon>
        <taxon>Actinomycetota</taxon>
        <taxon>Actinomycetes</taxon>
        <taxon>Geodermatophilales</taxon>
        <taxon>Geodermatophilaceae</taxon>
        <taxon>Geodermatophilus</taxon>
    </lineage>
</organism>
<dbReference type="NCBIfam" id="TIGR03705">
    <property type="entry name" value="poly_P_kin"/>
    <property type="match status" value="1"/>
</dbReference>
<dbReference type="NCBIfam" id="NF003922">
    <property type="entry name" value="PRK05443.2-3"/>
    <property type="match status" value="1"/>
</dbReference>
<keyword evidence="3 8" id="KW-0479">Metal-binding</keyword>
<dbReference type="CDD" id="cd09165">
    <property type="entry name" value="PLDc_PaPPK1_C1_like"/>
    <property type="match status" value="1"/>
</dbReference>
<dbReference type="NCBIfam" id="NF003917">
    <property type="entry name" value="PRK05443.1-1"/>
    <property type="match status" value="1"/>
</dbReference>
<keyword evidence="7 8" id="KW-0460">Magnesium</keyword>
<dbReference type="Gene3D" id="3.30.1840.10">
    <property type="entry name" value="Polyphosphate kinase middle domain"/>
    <property type="match status" value="1"/>
</dbReference>
<feature type="binding site" evidence="8">
    <location>
        <position position="569"/>
    </location>
    <ligand>
        <name>ATP</name>
        <dbReference type="ChEBI" id="CHEBI:30616"/>
    </ligand>
</feature>
<dbReference type="OrthoDB" id="9761456at2"/>
<sequence>MPSTRPGAHADRYINRELSWLDFNARVLELAEDDSLPLLERVKFLAIFAGNLDEFYMVRIAGLKRRQSTGLTVRSPDGLTIREQLARVTERTRDLVHRHADVFTKDISPRLEEAGIRIVHWGELAEHEAKRLREYFRDQVFPVLTPLAVDPAHPFPYISGLSLNLAVQVRDPDTGAPRFARLKVPNNVPRFVRVASSDRDATFLPLEDLIAAHLQQLFPGLDVIDHHLFRVTRNADLEVEEDRDEDLLQALERELARRRFGPAVRLEVAEPMDPRILDVLMSELEVDGSDVVHVPGLLDLAALWELYGLDRPELKDEPFVPATHPRLSEGETPKSVFATLREGDVLVHHPYHSFATSVQRFIEQAAADPNVLAIKQTLYRTSGDSPIVNALIDAAEAGKQVVVLVEVKARFDEEANISWARSLERAGCHVVYGLVGLKTHCKTALVVRRESGVIRRYCHIGTGNYNPKTARLYEDLGILTADPRVGADLTDLFNTLTGYSRQTTYRRLMVAPHGIRPGLLEKIRREARHAREGRPSGIRIKVNSLVDEEVIDALYDASSAGVPVELLIRGICSLRPGVPGLSENVRVRSIVGRFLEHSRAMWFAGGGDDEWWIGSSDLMHRNLDRRVEVLLRVCDETAERELQETFDAAMAEGVRCWELGSDGTWTRTGECDYQGALMAAAVDHAG</sequence>
<dbReference type="InterPro" id="IPR036830">
    <property type="entry name" value="PP_kinase_middle_dom_sf"/>
</dbReference>